<feature type="transmembrane region" description="Helical" evidence="2">
    <location>
        <begin position="54"/>
        <end position="75"/>
    </location>
</feature>
<evidence type="ECO:0000313" key="4">
    <source>
        <dbReference type="Proteomes" id="UP000241185"/>
    </source>
</evidence>
<feature type="transmembrane region" description="Helical" evidence="2">
    <location>
        <begin position="87"/>
        <end position="106"/>
    </location>
</feature>
<dbReference type="EMBL" id="MG770216">
    <property type="protein sequence ID" value="AUV60818.1"/>
    <property type="molecule type" value="Genomic_DNA"/>
</dbReference>
<feature type="transmembrane region" description="Helical" evidence="2">
    <location>
        <begin position="20"/>
        <end position="42"/>
    </location>
</feature>
<organism evidence="3 4">
    <name type="scientific">Mycobacterium phage Rem711</name>
    <dbReference type="NCBI Taxonomy" id="2079285"/>
    <lineage>
        <taxon>Viruses</taxon>
        <taxon>Duplodnaviria</taxon>
        <taxon>Heunggongvirae</taxon>
        <taxon>Uroviricota</taxon>
        <taxon>Caudoviricetes</taxon>
        <taxon>Trigintaduovirus</taxon>
        <taxon>Trigintaduovirus rem711</taxon>
    </lineage>
</organism>
<evidence type="ECO:0008006" key="5">
    <source>
        <dbReference type="Google" id="ProtNLM"/>
    </source>
</evidence>
<feature type="compositionally biased region" description="Basic and acidic residues" evidence="1">
    <location>
        <begin position="115"/>
        <end position="135"/>
    </location>
</feature>
<dbReference type="InterPro" id="IPR056964">
    <property type="entry name" value="Phage_holin"/>
</dbReference>
<gene>
    <name evidence="3" type="ORF">SEA_REM711_40</name>
</gene>
<keyword evidence="2" id="KW-0812">Transmembrane</keyword>
<name>A0A2K9VEV9_9CAUD</name>
<feature type="region of interest" description="Disordered" evidence="1">
    <location>
        <begin position="115"/>
        <end position="143"/>
    </location>
</feature>
<sequence>MAGIAATLAAGFWYAVDYELAANVSLIYVAVLSTVFAFLYGFRSRWWINRIGKVYLVKSALFSLVLIQIVVATWWDSDYPFRQQIRFVIYSLGAVALMPMILTLRAEQARGRRERAMAERARRRRDAGGPEDVRSTEGSGSDG</sequence>
<dbReference type="Proteomes" id="UP000241185">
    <property type="component" value="Segment"/>
</dbReference>
<keyword evidence="2" id="KW-0472">Membrane</keyword>
<keyword evidence="4" id="KW-1185">Reference proteome</keyword>
<evidence type="ECO:0000313" key="3">
    <source>
        <dbReference type="EMBL" id="AUV60818.1"/>
    </source>
</evidence>
<keyword evidence="2" id="KW-1133">Transmembrane helix</keyword>
<dbReference type="Pfam" id="PF23778">
    <property type="entry name" value="Phage_holin_2"/>
    <property type="match status" value="1"/>
</dbReference>
<reference evidence="4" key="1">
    <citation type="submission" date="2018-01" db="EMBL/GenBank/DDBJ databases">
        <authorList>
            <person name="Gatt S.M."/>
            <person name="Isern S."/>
            <person name="Jenkins M."/>
            <person name="Tan A.L."/>
            <person name="Michael S.F."/>
            <person name="Moore R.E."/>
            <person name="Ware V.C."/>
            <person name="Garlena R.A."/>
            <person name="Russell D.A."/>
            <person name="Pope W.H."/>
            <person name="Jacobs-Sera D."/>
            <person name="Hendrix R.W."/>
            <person name="Hatfull G.F."/>
        </authorList>
    </citation>
    <scope>NUCLEOTIDE SEQUENCE [LARGE SCALE GENOMIC DNA]</scope>
</reference>
<evidence type="ECO:0000256" key="2">
    <source>
        <dbReference type="SAM" id="Phobius"/>
    </source>
</evidence>
<evidence type="ECO:0000256" key="1">
    <source>
        <dbReference type="SAM" id="MobiDB-lite"/>
    </source>
</evidence>
<proteinExistence type="predicted"/>
<protein>
    <recommendedName>
        <fullName evidence="5">Holin</fullName>
    </recommendedName>
</protein>
<accession>A0A2K9VEV9</accession>